<evidence type="ECO:0000313" key="4">
    <source>
        <dbReference type="Proteomes" id="UP000789595"/>
    </source>
</evidence>
<proteinExistence type="predicted"/>
<feature type="region of interest" description="Disordered" evidence="2">
    <location>
        <begin position="486"/>
        <end position="520"/>
    </location>
</feature>
<reference evidence="3" key="1">
    <citation type="submission" date="2021-11" db="EMBL/GenBank/DDBJ databases">
        <authorList>
            <consortium name="Genoscope - CEA"/>
            <person name="William W."/>
        </authorList>
    </citation>
    <scope>NUCLEOTIDE SEQUENCE</scope>
</reference>
<dbReference type="EMBL" id="CAKKNE010000004">
    <property type="protein sequence ID" value="CAH0373398.1"/>
    <property type="molecule type" value="Genomic_DNA"/>
</dbReference>
<evidence type="ECO:0000256" key="1">
    <source>
        <dbReference type="SAM" id="Coils"/>
    </source>
</evidence>
<feature type="compositionally biased region" description="Basic and acidic residues" evidence="2">
    <location>
        <begin position="130"/>
        <end position="139"/>
    </location>
</feature>
<protein>
    <submittedName>
        <fullName evidence="3">Uncharacterized protein</fullName>
    </submittedName>
</protein>
<evidence type="ECO:0000256" key="2">
    <source>
        <dbReference type="SAM" id="MobiDB-lite"/>
    </source>
</evidence>
<feature type="coiled-coil region" evidence="1">
    <location>
        <begin position="233"/>
        <end position="260"/>
    </location>
</feature>
<dbReference type="AlphaFoldDB" id="A0A8J2SMW8"/>
<accession>A0A8J2SMW8</accession>
<dbReference type="Proteomes" id="UP000789595">
    <property type="component" value="Unassembled WGS sequence"/>
</dbReference>
<name>A0A8J2SMW8_9STRA</name>
<feature type="region of interest" description="Disordered" evidence="2">
    <location>
        <begin position="1"/>
        <end position="33"/>
    </location>
</feature>
<sequence>RRRASRRASPPRRGSRPRSASRRRAMSTNPLGAMDHLLLGTAANKVHDRSLQASATQKWAASTTTEALADAFDDDDALSELRQTPALTQDAASLASKVSDATAARLAHTLERISPDTAHTAAVPAQTTPRKTDVREDLYARLGGTSPFQGQKEAFPPSPGVSRLGEPPTPPRVAASQKELPSRLHFAAVGGSRTKLVKRRLTLFASRRRDKLRRALGRWQALSAACNARLASIETVEASLQAAEQRREGAVALARALTARVDAATSAALDAARLRTRCAAERRRGHARVVFSLARAAMRRTKRAMLLRSWGKWASSVRKSKAWASYKQDGELAQTRADRRSRFWARRSLRQAWKAWVVLSRQFAEFRRKLKRDQRRAAACASIRKLLQRVRALENRLKPHNDPWAHRDIREAIDEKGRTYWWERLPTAHRHHSDGTPKPIRRWWKDPRLATDTEKKTVRRRPVASKEPPLHVPYRLLVLQARADVAPAPKRRRRKRVVRKKALPRVASLGNPKHARHAPLHPHDVDAFLAGAAPRRPLAPNVNVYRVAVPF</sequence>
<feature type="non-terminal residue" evidence="3">
    <location>
        <position position="1"/>
    </location>
</feature>
<keyword evidence="4" id="KW-1185">Reference proteome</keyword>
<feature type="compositionally biased region" description="Basic residues" evidence="2">
    <location>
        <begin position="1"/>
        <end position="25"/>
    </location>
</feature>
<comment type="caution">
    <text evidence="3">The sequence shown here is derived from an EMBL/GenBank/DDBJ whole genome shotgun (WGS) entry which is preliminary data.</text>
</comment>
<gene>
    <name evidence="3" type="ORF">PECAL_4P05900</name>
</gene>
<keyword evidence="1" id="KW-0175">Coiled coil</keyword>
<feature type="region of interest" description="Disordered" evidence="2">
    <location>
        <begin position="110"/>
        <end position="178"/>
    </location>
</feature>
<organism evidence="3 4">
    <name type="scientific">Pelagomonas calceolata</name>
    <dbReference type="NCBI Taxonomy" id="35677"/>
    <lineage>
        <taxon>Eukaryota</taxon>
        <taxon>Sar</taxon>
        <taxon>Stramenopiles</taxon>
        <taxon>Ochrophyta</taxon>
        <taxon>Pelagophyceae</taxon>
        <taxon>Pelagomonadales</taxon>
        <taxon>Pelagomonadaceae</taxon>
        <taxon>Pelagomonas</taxon>
    </lineage>
</organism>
<evidence type="ECO:0000313" key="3">
    <source>
        <dbReference type="EMBL" id="CAH0373398.1"/>
    </source>
</evidence>
<feature type="compositionally biased region" description="Basic residues" evidence="2">
    <location>
        <begin position="489"/>
        <end position="503"/>
    </location>
</feature>